<accession>A0ABZ3BXK8</accession>
<gene>
    <name evidence="1" type="ORF">WMO13_06620</name>
</gene>
<evidence type="ECO:0000313" key="1">
    <source>
        <dbReference type="EMBL" id="WZW87054.1"/>
    </source>
</evidence>
<keyword evidence="2" id="KW-1185">Reference proteome</keyword>
<dbReference type="Proteomes" id="UP001449178">
    <property type="component" value="Chromosome"/>
</dbReference>
<evidence type="ECO:0000313" key="2">
    <source>
        <dbReference type="Proteomes" id="UP001449178"/>
    </source>
</evidence>
<reference evidence="1 2" key="1">
    <citation type="submission" date="2024-03" db="EMBL/GenBank/DDBJ databases">
        <title>Complete Genome Sequence and Annotation of Ignatzschineria larvae DSM 13226.</title>
        <authorList>
            <person name="Cantrell E."/>
            <person name="Burcham Z.M."/>
        </authorList>
    </citation>
    <scope>NUCLEOTIDE SEQUENCE [LARGE SCALE GENOMIC DNA]</scope>
    <source>
        <strain evidence="1 2">DSM 13226</strain>
    </source>
</reference>
<dbReference type="RefSeq" id="WP_026878509.1">
    <property type="nucleotide sequence ID" value="NZ_AZOD01000009.1"/>
</dbReference>
<dbReference type="EMBL" id="CP150637">
    <property type="protein sequence ID" value="WZW87054.1"/>
    <property type="molecule type" value="Genomic_DNA"/>
</dbReference>
<name>A0ABZ3BXK8_9GAMM</name>
<protein>
    <submittedName>
        <fullName evidence="1">Uncharacterized protein</fullName>
    </submittedName>
</protein>
<proteinExistence type="predicted"/>
<sequence>MNATIKNGDLILSKVISIEEALIRLEKLKIIYPNARIVETDEEIVERRKINVTPEEIEDVGCAGGACTL</sequence>
<organism evidence="1 2">
    <name type="scientific">Ignatzschineria larvae DSM 13226</name>
    <dbReference type="NCBI Taxonomy" id="1111732"/>
    <lineage>
        <taxon>Bacteria</taxon>
        <taxon>Pseudomonadati</taxon>
        <taxon>Pseudomonadota</taxon>
        <taxon>Gammaproteobacteria</taxon>
        <taxon>Cardiobacteriales</taxon>
        <taxon>Ignatzschineriaceae</taxon>
        <taxon>Ignatzschineria</taxon>
    </lineage>
</organism>